<evidence type="ECO:0000256" key="2">
    <source>
        <dbReference type="ARBA" id="ARBA00006434"/>
    </source>
</evidence>
<keyword evidence="3" id="KW-0813">Transport</keyword>
<keyword evidence="10 14" id="KW-0472">Membrane</keyword>
<keyword evidence="6" id="KW-0769">Symport</keyword>
<evidence type="ECO:0000256" key="3">
    <source>
        <dbReference type="ARBA" id="ARBA00022448"/>
    </source>
</evidence>
<dbReference type="KEGG" id="bvi:Bcep1808_6789"/>
<comment type="catalytic activity">
    <reaction evidence="12">
        <text>L-proline(in) + Na(+)(in) = L-proline(out) + Na(+)(out)</text>
        <dbReference type="Rhea" id="RHEA:28967"/>
        <dbReference type="ChEBI" id="CHEBI:29101"/>
        <dbReference type="ChEBI" id="CHEBI:60039"/>
    </reaction>
</comment>
<dbReference type="EMBL" id="CP000617">
    <property type="protein sequence ID" value="ABO59676.1"/>
    <property type="molecule type" value="Genomic_DNA"/>
</dbReference>
<feature type="transmembrane region" description="Helical" evidence="14">
    <location>
        <begin position="44"/>
        <end position="68"/>
    </location>
</feature>
<evidence type="ECO:0000256" key="7">
    <source>
        <dbReference type="ARBA" id="ARBA00022989"/>
    </source>
</evidence>
<geneLocation type="plasmid" evidence="15 16">
    <name>pBVIE01</name>
</geneLocation>
<feature type="transmembrane region" description="Helical" evidence="14">
    <location>
        <begin position="193"/>
        <end position="217"/>
    </location>
</feature>
<dbReference type="Pfam" id="PF00474">
    <property type="entry name" value="SSF"/>
    <property type="match status" value="1"/>
</dbReference>
<feature type="transmembrane region" description="Helical" evidence="14">
    <location>
        <begin position="364"/>
        <end position="384"/>
    </location>
</feature>
<evidence type="ECO:0000256" key="11">
    <source>
        <dbReference type="ARBA" id="ARBA00023201"/>
    </source>
</evidence>
<feature type="transmembrane region" description="Helical" evidence="14">
    <location>
        <begin position="74"/>
        <end position="93"/>
    </location>
</feature>
<dbReference type="GO" id="GO:0005886">
    <property type="term" value="C:plasma membrane"/>
    <property type="evidence" value="ECO:0007669"/>
    <property type="project" value="UniProtKB-SubCell"/>
</dbReference>
<sequence length="504" mass="54019">MKEFALAYGIIVLFFGIVVYVLERSRRVEVTFSDYAVAGRSFGAWFQTMSFLNTWLPGAVFIAFAGLAAKSGIIGFYMISYSLLAMLFMFFMAERVHDWGQKFDLRTQADFVGMRYNSRAVRVTAAVIGIISVFPWLVLGMQSVGAVFSSLSFGYVGPVTAVFVGVAVLALRQVWTVRMGMRGIVISDMVQGVAAYGLGFFIAVGMIVWLCSHGHGFTGLPREFAVLPGHDGAPGPLYFMSIVLTGALGAWCWPDIFVRLFTADGTETIKKSALQAAPLLFCFAAALFVMSMLAHSIPAVQESPDNVWFITASFGGPVLLALAGVSVLAATMGNINAITAAVGTQVAQDVLPSRALSDVSRTRVAKVTIVVVTLLAVAASVVTAHTTSGLVAWAMTSYQGIVQLAPSLYLGIFWRRGNAFGAVFGMIAGFAVAAALQLVYPVSIPWLGGLTSGVAGILVNSALYILFALLAPTNSSEQHRIDLLFRRLDRPERPLGSDRPEPAI</sequence>
<evidence type="ECO:0000256" key="10">
    <source>
        <dbReference type="ARBA" id="ARBA00023136"/>
    </source>
</evidence>
<evidence type="ECO:0000256" key="9">
    <source>
        <dbReference type="ARBA" id="ARBA00023065"/>
    </source>
</evidence>
<evidence type="ECO:0000256" key="8">
    <source>
        <dbReference type="ARBA" id="ARBA00023053"/>
    </source>
</evidence>
<keyword evidence="4" id="KW-1003">Cell membrane</keyword>
<feature type="transmembrane region" description="Helical" evidence="14">
    <location>
        <begin position="390"/>
        <end position="412"/>
    </location>
</feature>
<evidence type="ECO:0000313" key="15">
    <source>
        <dbReference type="EMBL" id="ABO59676.1"/>
    </source>
</evidence>
<dbReference type="InterPro" id="IPR018212">
    <property type="entry name" value="Na/solute_symporter_CS"/>
</dbReference>
<keyword evidence="5 14" id="KW-0812">Transmembrane</keyword>
<keyword evidence="8" id="KW-0915">Sodium</keyword>
<dbReference type="CDD" id="cd10322">
    <property type="entry name" value="SLC5sbd"/>
    <property type="match status" value="1"/>
</dbReference>
<gene>
    <name evidence="15" type="ordered locus">Bcep1808_6789</name>
</gene>
<comment type="similarity">
    <text evidence="2 13">Belongs to the sodium:solute symporter (SSF) (TC 2.A.21) family.</text>
</comment>
<keyword evidence="7 14" id="KW-1133">Transmembrane helix</keyword>
<accession>A4JTS3</accession>
<dbReference type="InterPro" id="IPR038377">
    <property type="entry name" value="Na/Glc_symporter_sf"/>
</dbReference>
<feature type="transmembrane region" description="Helical" evidence="14">
    <location>
        <begin position="446"/>
        <end position="471"/>
    </location>
</feature>
<dbReference type="PANTHER" id="PTHR48086:SF3">
    <property type="entry name" value="SODIUM_PROLINE SYMPORTER"/>
    <property type="match status" value="1"/>
</dbReference>
<dbReference type="GO" id="GO:0015293">
    <property type="term" value="F:symporter activity"/>
    <property type="evidence" value="ECO:0007669"/>
    <property type="project" value="UniProtKB-KW"/>
</dbReference>
<dbReference type="PROSITE" id="PS50283">
    <property type="entry name" value="NA_SOLUT_SYMP_3"/>
    <property type="match status" value="1"/>
</dbReference>
<evidence type="ECO:0000256" key="6">
    <source>
        <dbReference type="ARBA" id="ARBA00022847"/>
    </source>
</evidence>
<keyword evidence="9" id="KW-0406">Ion transport</keyword>
<feature type="transmembrane region" description="Helical" evidence="14">
    <location>
        <begin position="419"/>
        <end position="440"/>
    </location>
</feature>
<dbReference type="PROSITE" id="PS00457">
    <property type="entry name" value="NA_SOLUT_SYMP_2"/>
    <property type="match status" value="1"/>
</dbReference>
<evidence type="ECO:0000256" key="14">
    <source>
        <dbReference type="SAM" id="Phobius"/>
    </source>
</evidence>
<feature type="transmembrane region" description="Helical" evidence="14">
    <location>
        <begin position="6"/>
        <end position="23"/>
    </location>
</feature>
<keyword evidence="15" id="KW-0614">Plasmid</keyword>
<evidence type="ECO:0000256" key="1">
    <source>
        <dbReference type="ARBA" id="ARBA00004651"/>
    </source>
</evidence>
<dbReference type="PANTHER" id="PTHR48086">
    <property type="entry name" value="SODIUM/PROLINE SYMPORTER-RELATED"/>
    <property type="match status" value="1"/>
</dbReference>
<name>A4JTS3_BURVG</name>
<dbReference type="AlphaFoldDB" id="A4JTS3"/>
<feature type="transmembrane region" description="Helical" evidence="14">
    <location>
        <begin position="307"/>
        <end position="330"/>
    </location>
</feature>
<protein>
    <submittedName>
        <fullName evidence="15">Na+/solute symporter</fullName>
    </submittedName>
</protein>
<evidence type="ECO:0000256" key="12">
    <source>
        <dbReference type="ARBA" id="ARBA00033708"/>
    </source>
</evidence>
<evidence type="ECO:0000313" key="16">
    <source>
        <dbReference type="Proteomes" id="UP000002287"/>
    </source>
</evidence>
<dbReference type="InterPro" id="IPR001734">
    <property type="entry name" value="Na/solute_symporter"/>
</dbReference>
<dbReference type="GO" id="GO:0006814">
    <property type="term" value="P:sodium ion transport"/>
    <property type="evidence" value="ECO:0007669"/>
    <property type="project" value="UniProtKB-KW"/>
</dbReference>
<reference evidence="15 16" key="1">
    <citation type="submission" date="2007-03" db="EMBL/GenBank/DDBJ databases">
        <title>Complete sequence of plasmid pBVIE01 of Burkholderia vietnamiensis G4.</title>
        <authorList>
            <consortium name="US DOE Joint Genome Institute"/>
            <person name="Copeland A."/>
            <person name="Lucas S."/>
            <person name="Lapidus A."/>
            <person name="Barry K."/>
            <person name="Detter J.C."/>
            <person name="Glavina del Rio T."/>
            <person name="Hammon N."/>
            <person name="Israni S."/>
            <person name="Dalin E."/>
            <person name="Tice H."/>
            <person name="Pitluck S."/>
            <person name="Chain P."/>
            <person name="Malfatti S."/>
            <person name="Shin M."/>
            <person name="Vergez L."/>
            <person name="Schmutz J."/>
            <person name="Larimer F."/>
            <person name="Land M."/>
            <person name="Hauser L."/>
            <person name="Kyrpides N."/>
            <person name="Tiedje J."/>
            <person name="Richardson P."/>
        </authorList>
    </citation>
    <scope>NUCLEOTIDE SEQUENCE [LARGE SCALE GENOMIC DNA]</scope>
    <source>
        <strain evidence="16">G4 / LMG 22486</strain>
        <plasmid evidence="15 16">pBVIE01</plasmid>
    </source>
</reference>
<dbReference type="HOGENOM" id="CLU_018808_13_0_4"/>
<organism evidence="15 16">
    <name type="scientific">Burkholderia vietnamiensis (strain G4 / LMG 22486)</name>
    <name type="common">Burkholderia cepacia (strain R1808)</name>
    <dbReference type="NCBI Taxonomy" id="269482"/>
    <lineage>
        <taxon>Bacteria</taxon>
        <taxon>Pseudomonadati</taxon>
        <taxon>Pseudomonadota</taxon>
        <taxon>Betaproteobacteria</taxon>
        <taxon>Burkholderiales</taxon>
        <taxon>Burkholderiaceae</taxon>
        <taxon>Burkholderia</taxon>
        <taxon>Burkholderia cepacia complex</taxon>
    </lineage>
</organism>
<comment type="subcellular location">
    <subcellularLocation>
        <location evidence="1">Cell membrane</location>
        <topology evidence="1">Multi-pass membrane protein</topology>
    </subcellularLocation>
</comment>
<evidence type="ECO:0000256" key="13">
    <source>
        <dbReference type="RuleBase" id="RU362091"/>
    </source>
</evidence>
<evidence type="ECO:0000256" key="5">
    <source>
        <dbReference type="ARBA" id="ARBA00022692"/>
    </source>
</evidence>
<evidence type="ECO:0000256" key="4">
    <source>
        <dbReference type="ARBA" id="ARBA00022475"/>
    </source>
</evidence>
<feature type="transmembrane region" description="Helical" evidence="14">
    <location>
        <begin position="237"/>
        <end position="261"/>
    </location>
</feature>
<feature type="transmembrane region" description="Helical" evidence="14">
    <location>
        <begin position="273"/>
        <end position="295"/>
    </location>
</feature>
<feature type="transmembrane region" description="Helical" evidence="14">
    <location>
        <begin position="120"/>
        <end position="139"/>
    </location>
</feature>
<dbReference type="Gene3D" id="1.20.1730.10">
    <property type="entry name" value="Sodium/glucose cotransporter"/>
    <property type="match status" value="1"/>
</dbReference>
<dbReference type="InterPro" id="IPR050277">
    <property type="entry name" value="Sodium:Solute_Symporter"/>
</dbReference>
<keyword evidence="11" id="KW-0739">Sodium transport</keyword>
<proteinExistence type="inferred from homology"/>
<feature type="transmembrane region" description="Helical" evidence="14">
    <location>
        <begin position="151"/>
        <end position="172"/>
    </location>
</feature>
<dbReference type="Proteomes" id="UP000002287">
    <property type="component" value="Plasmid pBVIE01"/>
</dbReference>
<dbReference type="GO" id="GO:0046942">
    <property type="term" value="P:carboxylic acid transport"/>
    <property type="evidence" value="ECO:0007669"/>
    <property type="project" value="UniProtKB-ARBA"/>
</dbReference>